<name>A0A165NSY7_9BACL</name>
<protein>
    <submittedName>
        <fullName evidence="1">Uncharacterized protein</fullName>
    </submittedName>
</protein>
<dbReference type="EMBL" id="LRFC01000009">
    <property type="protein sequence ID" value="KZE67568.1"/>
    <property type="molecule type" value="Genomic_DNA"/>
</dbReference>
<sequence>MRGDLMKTQTKERAQIIYSMLEQIQQNHHVSEEQMNKLTEVAQLLKEDVEIGKKTSGVLDDLTEFGEKALQLSSEQQLNDFIQQEEQKIEEYYDHFKMLFNENQS</sequence>
<comment type="caution">
    <text evidence="1">The sequence shown here is derived from an EMBL/GenBank/DDBJ whole genome shotgun (WGS) entry which is preliminary data.</text>
</comment>
<dbReference type="AlphaFoldDB" id="A0A165NSY7"/>
<gene>
    <name evidence="1" type="ORF">AWM68_19080</name>
</gene>
<proteinExistence type="predicted"/>
<dbReference type="Proteomes" id="UP000076567">
    <property type="component" value="Unassembled WGS sequence"/>
</dbReference>
<evidence type="ECO:0000313" key="1">
    <source>
        <dbReference type="EMBL" id="KZE67568.1"/>
    </source>
</evidence>
<organism evidence="1 2">
    <name type="scientific">Fictibacillus phosphorivorans</name>
    <dbReference type="NCBI Taxonomy" id="1221500"/>
    <lineage>
        <taxon>Bacteria</taxon>
        <taxon>Bacillati</taxon>
        <taxon>Bacillota</taxon>
        <taxon>Bacilli</taxon>
        <taxon>Bacillales</taxon>
        <taxon>Fictibacillaceae</taxon>
        <taxon>Fictibacillus</taxon>
    </lineage>
</organism>
<accession>A0A165NSY7</accession>
<evidence type="ECO:0000313" key="2">
    <source>
        <dbReference type="Proteomes" id="UP000076567"/>
    </source>
</evidence>
<keyword evidence="2" id="KW-1185">Reference proteome</keyword>
<reference evidence="2" key="1">
    <citation type="submission" date="2016-01" db="EMBL/GenBank/DDBJ databases">
        <title>Draft genome of Chromobacterium sp. F49.</title>
        <authorList>
            <person name="Hong K.W."/>
        </authorList>
    </citation>
    <scope>NUCLEOTIDE SEQUENCE [LARGE SCALE GENOMIC DNA]</scope>
    <source>
        <strain evidence="2">P7IIIA</strain>
    </source>
</reference>